<sequence length="1066" mass="119561">MSVLLPPFSSSSPKKAASRVLRQQRLRATVQQQQQEIQQLQARLAAGPVAPLPALQDLAEGVPGALCEWYQRPDGTCQTVYMSPVLHRLFGVACNDVRDLIGFVHPKDRLQVLHSLETAMRQQTSWQFEGRALIAGQPMRWWRGTAEVSEAGPLGVRFRAILQDVTSLVESQMALQESEKRWQAARDGIGNDTWEYNCQTQQHVLSAKYRTLLGYNEKPLELDQSAASWLCFDNVLPEHQIEAHRAAMAYLNGEAAVYSATYRVLDAHGESRWILSRGMITQRDAQGNPLLVTGTHTDVTEITKAKLELEASSLRLSSTIASIQRAVLLEDENERVILVNESFCEMFALPYTPEQLVGSDCRWLVQQIGGQFLDQQDFIGASRSTRQYLASDSMVVRLKDGRTLDRQATPIYANGNYIGFLWKYEDITKRNNDDALLRRREEKYRSILENLNLGLLEIDLDGKVLFANESYCQISGYSKEETLNRRLDHLLVNEAAQRLVQENRPAHTAGLTDTYELPIKTKQGELKWLLVGRSPLFDRDKQMIGSIGVHLDITHQKQMETKLREAKKHAEESTRAKEMFLANMSHEIRTPMNAILGMSQLLNKTSLSGQQHNYLHAISTSAENLLVIINDILDLSKIDAGKMAIERIGFSLRRVCEQVEKTLRYKAEDKGLSFLLEVSPDVPDVLIGDPYRITQVLLNLAGNSIKFTEKGHVVVSCELAGTVEHATIVDFCVRDTGIGIDPAYLQRLFENFSQEDSSVSRKFGGTGLGLSISRSLVHLMGGEIQIQSEKYQGTVSNFTLVLPTGSVSDLPRKELTLGSMFIREGMRGKRVLLVEDNEYNRLLAKSFLRQAHIEVIEAENGAIAVDLARRQAFDLVLMDVQMPIMNGYEATARLRKELGLTIPIIALTANAIRGDNQACLTAGMDDYLSKPFHEDELLKMVHEWLLSPPNTEAANCLYRTDLLRQAAHDDANFVTFMLRTFVSSSTDVLHTLHTGLAAQDLPALRGAAHKIKPSLRHLQIKQVLALMEQLENWDGPFDQPALEALVGKTDKLLRQVTAQITANMEA</sequence>
<dbReference type="InterPro" id="IPR001610">
    <property type="entry name" value="PAC"/>
</dbReference>
<feature type="domain" description="Response regulatory" evidence="15">
    <location>
        <begin position="830"/>
        <end position="945"/>
    </location>
</feature>
<evidence type="ECO:0000256" key="3">
    <source>
        <dbReference type="ARBA" id="ARBA00012438"/>
    </source>
</evidence>
<evidence type="ECO:0000259" key="17">
    <source>
        <dbReference type="PROSITE" id="PS50113"/>
    </source>
</evidence>
<feature type="domain" description="PAC" evidence="17">
    <location>
        <begin position="513"/>
        <end position="565"/>
    </location>
</feature>
<evidence type="ECO:0000256" key="12">
    <source>
        <dbReference type="PROSITE-ProRule" id="PRU00110"/>
    </source>
</evidence>
<dbReference type="Pfam" id="PF00512">
    <property type="entry name" value="HisKA"/>
    <property type="match status" value="1"/>
</dbReference>
<evidence type="ECO:0000256" key="10">
    <source>
        <dbReference type="ARBA" id="ARBA00023012"/>
    </source>
</evidence>
<dbReference type="InterPro" id="IPR004358">
    <property type="entry name" value="Sig_transdc_His_kin-like_C"/>
</dbReference>
<dbReference type="SUPFAM" id="SSF55785">
    <property type="entry name" value="PYP-like sensor domain (PAS domain)"/>
    <property type="match status" value="4"/>
</dbReference>
<evidence type="ECO:0000256" key="13">
    <source>
        <dbReference type="PROSITE-ProRule" id="PRU00169"/>
    </source>
</evidence>
<evidence type="ECO:0000256" key="7">
    <source>
        <dbReference type="ARBA" id="ARBA00022741"/>
    </source>
</evidence>
<dbReference type="PANTHER" id="PTHR45339:SF1">
    <property type="entry name" value="HYBRID SIGNAL TRANSDUCTION HISTIDINE KINASE J"/>
    <property type="match status" value="1"/>
</dbReference>
<evidence type="ECO:0000256" key="5">
    <source>
        <dbReference type="ARBA" id="ARBA00022553"/>
    </source>
</evidence>
<dbReference type="SUPFAM" id="SSF52172">
    <property type="entry name" value="CheY-like"/>
    <property type="match status" value="1"/>
</dbReference>
<dbReference type="CDD" id="cd17546">
    <property type="entry name" value="REC_hyHK_CKI1_RcsC-like"/>
    <property type="match status" value="1"/>
</dbReference>
<feature type="domain" description="PAC" evidence="17">
    <location>
        <begin position="258"/>
        <end position="311"/>
    </location>
</feature>
<dbReference type="PROSITE" id="PS50112">
    <property type="entry name" value="PAS"/>
    <property type="match status" value="1"/>
</dbReference>
<dbReference type="Gene3D" id="3.40.50.2300">
    <property type="match status" value="1"/>
</dbReference>
<proteinExistence type="predicted"/>
<comment type="subcellular location">
    <subcellularLocation>
        <location evidence="2">Cell membrane</location>
        <topology evidence="2">Multi-pass membrane protein</topology>
    </subcellularLocation>
</comment>
<dbReference type="CDD" id="cd00130">
    <property type="entry name" value="PAS"/>
    <property type="match status" value="2"/>
</dbReference>
<keyword evidence="11" id="KW-0472">Membrane</keyword>
<dbReference type="PANTHER" id="PTHR45339">
    <property type="entry name" value="HYBRID SIGNAL TRANSDUCTION HISTIDINE KINASE J"/>
    <property type="match status" value="1"/>
</dbReference>
<dbReference type="Gene3D" id="1.10.287.130">
    <property type="match status" value="1"/>
</dbReference>
<keyword evidence="5 13" id="KW-0597">Phosphoprotein</keyword>
<gene>
    <name evidence="19" type="ORF">O3303_02225</name>
</gene>
<dbReference type="InterPro" id="IPR035965">
    <property type="entry name" value="PAS-like_dom_sf"/>
</dbReference>
<dbReference type="RefSeq" id="WP_269560438.1">
    <property type="nucleotide sequence ID" value="NZ_CP114767.1"/>
</dbReference>
<dbReference type="SMART" id="SM00091">
    <property type="entry name" value="PAS"/>
    <property type="match status" value="3"/>
</dbReference>
<dbReference type="SUPFAM" id="SSF47384">
    <property type="entry name" value="Homodimeric domain of signal transducing histidine kinase"/>
    <property type="match status" value="1"/>
</dbReference>
<dbReference type="Pfam" id="PF02518">
    <property type="entry name" value="HATPase_c"/>
    <property type="match status" value="1"/>
</dbReference>
<evidence type="ECO:0000256" key="2">
    <source>
        <dbReference type="ARBA" id="ARBA00004651"/>
    </source>
</evidence>
<evidence type="ECO:0000256" key="8">
    <source>
        <dbReference type="ARBA" id="ARBA00022840"/>
    </source>
</evidence>
<reference evidence="19 20" key="1">
    <citation type="submission" date="2022-12" db="EMBL/GenBank/DDBJ databases">
        <title>Hymenobacter canadensis sp. nov. isolated from lake water of the Cambridge Bay, Canada.</title>
        <authorList>
            <person name="Kim W.H."/>
            <person name="Lee Y.M."/>
        </authorList>
    </citation>
    <scope>NUCLEOTIDE SEQUENCE [LARGE SCALE GENOMIC DNA]</scope>
    <source>
        <strain evidence="19 20">PAMC 29467</strain>
    </source>
</reference>
<evidence type="ECO:0000259" key="16">
    <source>
        <dbReference type="PROSITE" id="PS50112"/>
    </source>
</evidence>
<keyword evidence="7" id="KW-0547">Nucleotide-binding</keyword>
<dbReference type="SMART" id="SM00388">
    <property type="entry name" value="HisKA"/>
    <property type="match status" value="1"/>
</dbReference>
<evidence type="ECO:0000256" key="4">
    <source>
        <dbReference type="ARBA" id="ARBA00022475"/>
    </source>
</evidence>
<dbReference type="NCBIfam" id="TIGR00229">
    <property type="entry name" value="sensory_box"/>
    <property type="match status" value="3"/>
</dbReference>
<dbReference type="SMART" id="SM00086">
    <property type="entry name" value="PAC"/>
    <property type="match status" value="3"/>
</dbReference>
<evidence type="ECO:0000313" key="20">
    <source>
        <dbReference type="Proteomes" id="UP001211005"/>
    </source>
</evidence>
<dbReference type="Pfam" id="PF08447">
    <property type="entry name" value="PAS_3"/>
    <property type="match status" value="1"/>
</dbReference>
<evidence type="ECO:0000259" key="14">
    <source>
        <dbReference type="PROSITE" id="PS50109"/>
    </source>
</evidence>
<dbReference type="EC" id="2.7.13.3" evidence="3"/>
<dbReference type="Pfam" id="PF13426">
    <property type="entry name" value="PAS_9"/>
    <property type="match status" value="1"/>
</dbReference>
<dbReference type="InterPro" id="IPR011006">
    <property type="entry name" value="CheY-like_superfamily"/>
</dbReference>
<dbReference type="InterPro" id="IPR036641">
    <property type="entry name" value="HPT_dom_sf"/>
</dbReference>
<dbReference type="Proteomes" id="UP001211005">
    <property type="component" value="Chromosome"/>
</dbReference>
<evidence type="ECO:0000313" key="19">
    <source>
        <dbReference type="EMBL" id="WBA42383.1"/>
    </source>
</evidence>
<dbReference type="InterPro" id="IPR003661">
    <property type="entry name" value="HisK_dim/P_dom"/>
</dbReference>
<dbReference type="InterPro" id="IPR001789">
    <property type="entry name" value="Sig_transdc_resp-reg_receiver"/>
</dbReference>
<dbReference type="InterPro" id="IPR008207">
    <property type="entry name" value="Sig_transdc_His_kin_Hpt_dom"/>
</dbReference>
<dbReference type="SMART" id="SM00387">
    <property type="entry name" value="HATPase_c"/>
    <property type="match status" value="1"/>
</dbReference>
<evidence type="ECO:0000256" key="6">
    <source>
        <dbReference type="ARBA" id="ARBA00022692"/>
    </source>
</evidence>
<dbReference type="SUPFAM" id="SSF47226">
    <property type="entry name" value="Histidine-containing phosphotransfer domain, HPT domain"/>
    <property type="match status" value="1"/>
</dbReference>
<dbReference type="InterPro" id="IPR005467">
    <property type="entry name" value="His_kinase_dom"/>
</dbReference>
<dbReference type="SMART" id="SM00448">
    <property type="entry name" value="REC"/>
    <property type="match status" value="1"/>
</dbReference>
<keyword evidence="6" id="KW-0812">Transmembrane</keyword>
<dbReference type="InterPro" id="IPR036890">
    <property type="entry name" value="HATPase_C_sf"/>
</dbReference>
<feature type="domain" description="PAS" evidence="16">
    <location>
        <begin position="440"/>
        <end position="485"/>
    </location>
</feature>
<comment type="catalytic activity">
    <reaction evidence="1">
        <text>ATP + protein L-histidine = ADP + protein N-phospho-L-histidine.</text>
        <dbReference type="EC" id="2.7.13.3"/>
    </reaction>
</comment>
<dbReference type="Pfam" id="PF00989">
    <property type="entry name" value="PAS"/>
    <property type="match status" value="1"/>
</dbReference>
<name>A0ABY7LU25_9BACT</name>
<evidence type="ECO:0000259" key="18">
    <source>
        <dbReference type="PROSITE" id="PS50894"/>
    </source>
</evidence>
<dbReference type="PROSITE" id="PS50109">
    <property type="entry name" value="HIS_KIN"/>
    <property type="match status" value="1"/>
</dbReference>
<feature type="domain" description="HPt" evidence="18">
    <location>
        <begin position="970"/>
        <end position="1066"/>
    </location>
</feature>
<dbReference type="CDD" id="cd16922">
    <property type="entry name" value="HATPase_EvgS-ArcB-TorS-like"/>
    <property type="match status" value="1"/>
</dbReference>
<dbReference type="Gene3D" id="3.30.450.20">
    <property type="entry name" value="PAS domain"/>
    <property type="match status" value="4"/>
</dbReference>
<dbReference type="Pfam" id="PF01627">
    <property type="entry name" value="Hpt"/>
    <property type="match status" value="1"/>
</dbReference>
<dbReference type="SUPFAM" id="SSF55874">
    <property type="entry name" value="ATPase domain of HSP90 chaperone/DNA topoisomerase II/histidine kinase"/>
    <property type="match status" value="1"/>
</dbReference>
<keyword evidence="20" id="KW-1185">Reference proteome</keyword>
<dbReference type="Pfam" id="PF00072">
    <property type="entry name" value="Response_reg"/>
    <property type="match status" value="1"/>
</dbReference>
<keyword evidence="4" id="KW-1003">Cell membrane</keyword>
<dbReference type="Gene3D" id="1.20.120.160">
    <property type="entry name" value="HPT domain"/>
    <property type="match status" value="1"/>
</dbReference>
<dbReference type="InterPro" id="IPR000700">
    <property type="entry name" value="PAS-assoc_C"/>
</dbReference>
<keyword evidence="10" id="KW-0902">Two-component regulatory system</keyword>
<feature type="modified residue" description="Phosphohistidine" evidence="12">
    <location>
        <position position="1009"/>
    </location>
</feature>
<feature type="modified residue" description="4-aspartylphosphate" evidence="13">
    <location>
        <position position="879"/>
    </location>
</feature>
<dbReference type="PROSITE" id="PS50894">
    <property type="entry name" value="HPT"/>
    <property type="match status" value="1"/>
</dbReference>
<protein>
    <recommendedName>
        <fullName evidence="3">histidine kinase</fullName>
        <ecNumber evidence="3">2.7.13.3</ecNumber>
    </recommendedName>
</protein>
<dbReference type="PROSITE" id="PS50113">
    <property type="entry name" value="PAC"/>
    <property type="match status" value="2"/>
</dbReference>
<evidence type="ECO:0000256" key="11">
    <source>
        <dbReference type="ARBA" id="ARBA00023136"/>
    </source>
</evidence>
<organism evidence="19 20">
    <name type="scientific">Hymenobacter canadensis</name>
    <dbReference type="NCBI Taxonomy" id="2999067"/>
    <lineage>
        <taxon>Bacteria</taxon>
        <taxon>Pseudomonadati</taxon>
        <taxon>Bacteroidota</taxon>
        <taxon>Cytophagia</taxon>
        <taxon>Cytophagales</taxon>
        <taxon>Hymenobacteraceae</taxon>
        <taxon>Hymenobacter</taxon>
    </lineage>
</organism>
<dbReference type="InterPro" id="IPR013767">
    <property type="entry name" value="PAS_fold"/>
</dbReference>
<dbReference type="InterPro" id="IPR000014">
    <property type="entry name" value="PAS"/>
</dbReference>
<dbReference type="Gene3D" id="3.30.565.10">
    <property type="entry name" value="Histidine kinase-like ATPase, C-terminal domain"/>
    <property type="match status" value="1"/>
</dbReference>
<evidence type="ECO:0000256" key="1">
    <source>
        <dbReference type="ARBA" id="ARBA00000085"/>
    </source>
</evidence>
<evidence type="ECO:0000259" key="15">
    <source>
        <dbReference type="PROSITE" id="PS50110"/>
    </source>
</evidence>
<dbReference type="EMBL" id="CP114767">
    <property type="protein sequence ID" value="WBA42383.1"/>
    <property type="molecule type" value="Genomic_DNA"/>
</dbReference>
<dbReference type="InterPro" id="IPR013655">
    <property type="entry name" value="PAS_fold_3"/>
</dbReference>
<evidence type="ECO:0000256" key="9">
    <source>
        <dbReference type="ARBA" id="ARBA00022989"/>
    </source>
</evidence>
<keyword evidence="8" id="KW-0067">ATP-binding</keyword>
<dbReference type="InterPro" id="IPR003594">
    <property type="entry name" value="HATPase_dom"/>
</dbReference>
<dbReference type="CDD" id="cd00082">
    <property type="entry name" value="HisKA"/>
    <property type="match status" value="1"/>
</dbReference>
<feature type="domain" description="Histidine kinase" evidence="14">
    <location>
        <begin position="583"/>
        <end position="804"/>
    </location>
</feature>
<dbReference type="PRINTS" id="PR00344">
    <property type="entry name" value="BCTRLSENSOR"/>
</dbReference>
<dbReference type="InterPro" id="IPR036097">
    <property type="entry name" value="HisK_dim/P_sf"/>
</dbReference>
<dbReference type="PROSITE" id="PS50110">
    <property type="entry name" value="RESPONSE_REGULATORY"/>
    <property type="match status" value="1"/>
</dbReference>
<accession>A0ABY7LU25</accession>
<keyword evidence="9" id="KW-1133">Transmembrane helix</keyword>